<dbReference type="PANTHER" id="PTHR11926:SF1392">
    <property type="entry name" value="GLYCOSYLTRANSFERASE"/>
    <property type="match status" value="1"/>
</dbReference>
<dbReference type="Proteomes" id="UP000829196">
    <property type="component" value="Unassembled WGS sequence"/>
</dbReference>
<evidence type="ECO:0000256" key="1">
    <source>
        <dbReference type="ARBA" id="ARBA00009995"/>
    </source>
</evidence>
<comment type="similarity">
    <text evidence="1">Belongs to the UDP-glycosyltransferase family.</text>
</comment>
<accession>A0A8T3BNG1</accession>
<comment type="caution">
    <text evidence="2">The sequence shown here is derived from an EMBL/GenBank/DDBJ whole genome shotgun (WGS) entry which is preliminary data.</text>
</comment>
<evidence type="ECO:0000313" key="3">
    <source>
        <dbReference type="Proteomes" id="UP000829196"/>
    </source>
</evidence>
<dbReference type="PANTHER" id="PTHR11926">
    <property type="entry name" value="GLUCOSYL/GLUCURONOSYL TRANSFERASES"/>
    <property type="match status" value="1"/>
</dbReference>
<keyword evidence="3" id="KW-1185">Reference proteome</keyword>
<gene>
    <name evidence="2" type="ORF">KFK09_008573</name>
</gene>
<organism evidence="2 3">
    <name type="scientific">Dendrobium nobile</name>
    <name type="common">Orchid</name>
    <dbReference type="NCBI Taxonomy" id="94219"/>
    <lineage>
        <taxon>Eukaryota</taxon>
        <taxon>Viridiplantae</taxon>
        <taxon>Streptophyta</taxon>
        <taxon>Embryophyta</taxon>
        <taxon>Tracheophyta</taxon>
        <taxon>Spermatophyta</taxon>
        <taxon>Magnoliopsida</taxon>
        <taxon>Liliopsida</taxon>
        <taxon>Asparagales</taxon>
        <taxon>Orchidaceae</taxon>
        <taxon>Epidendroideae</taxon>
        <taxon>Malaxideae</taxon>
        <taxon>Dendrobiinae</taxon>
        <taxon>Dendrobium</taxon>
    </lineage>
</organism>
<proteinExistence type="inferred from homology"/>
<dbReference type="GO" id="GO:0080044">
    <property type="term" value="F:quercetin 7-O-glucosyltransferase activity"/>
    <property type="evidence" value="ECO:0007669"/>
    <property type="project" value="TreeGrafter"/>
</dbReference>
<evidence type="ECO:0000313" key="2">
    <source>
        <dbReference type="EMBL" id="KAI0515905.1"/>
    </source>
</evidence>
<name>A0A8T3BNG1_DENNO</name>
<reference evidence="2" key="1">
    <citation type="journal article" date="2022" name="Front. Genet.">
        <title>Chromosome-Scale Assembly of the Dendrobium nobile Genome Provides Insights Into the Molecular Mechanism of the Biosynthesis of the Medicinal Active Ingredient of Dendrobium.</title>
        <authorList>
            <person name="Xu Q."/>
            <person name="Niu S.-C."/>
            <person name="Li K.-L."/>
            <person name="Zheng P.-J."/>
            <person name="Zhang X.-J."/>
            <person name="Jia Y."/>
            <person name="Liu Y."/>
            <person name="Niu Y.-X."/>
            <person name="Yu L.-H."/>
            <person name="Chen D.-F."/>
            <person name="Zhang G.-Q."/>
        </authorList>
    </citation>
    <scope>NUCLEOTIDE SEQUENCE</scope>
    <source>
        <tissue evidence="2">Leaf</tissue>
    </source>
</reference>
<dbReference type="AlphaFoldDB" id="A0A8T3BNG1"/>
<dbReference type="SMR" id="A0A8T3BNG1"/>
<protein>
    <submittedName>
        <fullName evidence="2">Uncharacterized protein</fullName>
    </submittedName>
</protein>
<sequence>MLPLADALSFAGSLSVTFLNTDHNHRLLSFFSPSQYSRFSLQPNLRFLSIPDGLSDDKPRLAYQLTELFHSLRTHSVDFFRALLLAVGNKERDGWQPVTCIIVDGLIPYFMDKAQALGIPVLAFRTISASSLWVYLQIPQMIEADELPFPADADLDEHIKSVPAMEGFLRRRDLPSMCRKATKADDKELQLFTNFAASSTRSKGLIFNTLDSLEAPILSQIDSIFHTTYAVGPLHALVKSITSSSVSTSLLAKDRSALNWLDA</sequence>
<dbReference type="EMBL" id="JAGYWB010000007">
    <property type="protein sequence ID" value="KAI0515905.1"/>
    <property type="molecule type" value="Genomic_DNA"/>
</dbReference>
<dbReference type="Gene3D" id="3.40.50.2000">
    <property type="entry name" value="Glycogen Phosphorylase B"/>
    <property type="match status" value="1"/>
</dbReference>
<dbReference type="SUPFAM" id="SSF53756">
    <property type="entry name" value="UDP-Glycosyltransferase/glycogen phosphorylase"/>
    <property type="match status" value="1"/>
</dbReference>
<dbReference type="GO" id="GO:0080043">
    <property type="term" value="F:quercetin 3-O-glucosyltransferase activity"/>
    <property type="evidence" value="ECO:0007669"/>
    <property type="project" value="TreeGrafter"/>
</dbReference>
<dbReference type="OrthoDB" id="5835829at2759"/>